<comment type="caution">
    <text evidence="2">The sequence shown here is derived from an EMBL/GenBank/DDBJ whole genome shotgun (WGS) entry which is preliminary data.</text>
</comment>
<keyword evidence="1" id="KW-0732">Signal</keyword>
<dbReference type="OrthoDB" id="7304968at2"/>
<dbReference type="AlphaFoldDB" id="A0A510XVC4"/>
<evidence type="ECO:0000313" key="2">
    <source>
        <dbReference type="EMBL" id="GEK54982.1"/>
    </source>
</evidence>
<evidence type="ECO:0000313" key="3">
    <source>
        <dbReference type="Proteomes" id="UP000321419"/>
    </source>
</evidence>
<feature type="chain" id="PRO_5021892536" evidence="1">
    <location>
        <begin position="22"/>
        <end position="245"/>
    </location>
</feature>
<dbReference type="Proteomes" id="UP000321419">
    <property type="component" value="Unassembled WGS sequence"/>
</dbReference>
<dbReference type="EMBL" id="BJUM01000015">
    <property type="protein sequence ID" value="GEK54982.1"/>
    <property type="molecule type" value="Genomic_DNA"/>
</dbReference>
<evidence type="ECO:0000256" key="1">
    <source>
        <dbReference type="SAM" id="SignalP"/>
    </source>
</evidence>
<dbReference type="Gene3D" id="3.40.190.10">
    <property type="entry name" value="Periplasmic binding protein-like II"/>
    <property type="match status" value="2"/>
</dbReference>
<accession>A0A510XVC4</accession>
<dbReference type="SUPFAM" id="SSF53850">
    <property type="entry name" value="Periplasmic binding protein-like II"/>
    <property type="match status" value="1"/>
</dbReference>
<dbReference type="PROSITE" id="PS51257">
    <property type="entry name" value="PROKAR_LIPOPROTEIN"/>
    <property type="match status" value="1"/>
</dbReference>
<sequence>MKIIKSLCLYLAFSACGGALACDKLLKVASHDAFWPPYVIGTNGVMQGKEVDALGIIFNGSPFCFDVKLLPNSKRALSELRHGRFELIWAASYTDYRAQFAHYTTSYRTEVMRLYENANNPHEVTSLADIFAKGYVVGANFGSYYGEEFERFKTTHKSQIMYTSAATKRFEMLNKQRIDFAVDDELVGAHFSKKVSNIKAVENIGYVNKSDIHFLLSKKIITPAELKTINQLINSNKAELNALFE</sequence>
<name>A0A510XVC4_9GAMM</name>
<reference evidence="2 3" key="1">
    <citation type="submission" date="2019-07" db="EMBL/GenBank/DDBJ databases">
        <title>Whole genome shotgun sequence of Pseudoalteromonas espejiana NBRC 102222.</title>
        <authorList>
            <person name="Hosoyama A."/>
            <person name="Uohara A."/>
            <person name="Ohji S."/>
            <person name="Ichikawa N."/>
        </authorList>
    </citation>
    <scope>NUCLEOTIDE SEQUENCE [LARGE SCALE GENOMIC DNA]</scope>
    <source>
        <strain evidence="2 3">NBRC 102222</strain>
    </source>
</reference>
<proteinExistence type="predicted"/>
<protein>
    <submittedName>
        <fullName evidence="2">Uncharacterized protein</fullName>
    </submittedName>
</protein>
<dbReference type="RefSeq" id="WP_089349302.1">
    <property type="nucleotide sequence ID" value="NZ_BJUM01000015.1"/>
</dbReference>
<feature type="signal peptide" evidence="1">
    <location>
        <begin position="1"/>
        <end position="21"/>
    </location>
</feature>
<gene>
    <name evidence="2" type="ORF">PES01_18270</name>
</gene>
<keyword evidence="3" id="KW-1185">Reference proteome</keyword>
<organism evidence="2 3">
    <name type="scientific">Pseudoalteromonas espejiana</name>
    <dbReference type="NCBI Taxonomy" id="28107"/>
    <lineage>
        <taxon>Bacteria</taxon>
        <taxon>Pseudomonadati</taxon>
        <taxon>Pseudomonadota</taxon>
        <taxon>Gammaproteobacteria</taxon>
        <taxon>Alteromonadales</taxon>
        <taxon>Pseudoalteromonadaceae</taxon>
        <taxon>Pseudoalteromonas</taxon>
    </lineage>
</organism>